<dbReference type="EMBL" id="WRXO01000012">
    <property type="protein sequence ID" value="MVT44674.1"/>
    <property type="molecule type" value="Genomic_DNA"/>
</dbReference>
<dbReference type="OrthoDB" id="9960265at2"/>
<dbReference type="AlphaFoldDB" id="A0A6N8JI69"/>
<proteinExistence type="predicted"/>
<accession>A0A6N8JI69</accession>
<keyword evidence="3" id="KW-1185">Reference proteome</keyword>
<organism evidence="2 3">
    <name type="scientific">Chitinophaga oryziterrae</name>
    <dbReference type="NCBI Taxonomy" id="1031224"/>
    <lineage>
        <taxon>Bacteria</taxon>
        <taxon>Pseudomonadati</taxon>
        <taxon>Bacteroidota</taxon>
        <taxon>Chitinophagia</taxon>
        <taxon>Chitinophagales</taxon>
        <taxon>Chitinophagaceae</taxon>
        <taxon>Chitinophaga</taxon>
    </lineage>
</organism>
<keyword evidence="1" id="KW-0472">Membrane</keyword>
<protein>
    <submittedName>
        <fullName evidence="2">Uncharacterized protein</fullName>
    </submittedName>
</protein>
<name>A0A6N8JI69_9BACT</name>
<sequence length="95" mass="11085">MSTQKELIHHLALEELAGVISDQDQAYLSRIIQEDPEAFEIWQETRNILNTPDVKEFLARPRPVESIFRLPPSRNNLWYMFSLSVTVILVVSLLY</sequence>
<evidence type="ECO:0000256" key="1">
    <source>
        <dbReference type="SAM" id="Phobius"/>
    </source>
</evidence>
<comment type="caution">
    <text evidence="2">The sequence shown here is derived from an EMBL/GenBank/DDBJ whole genome shotgun (WGS) entry which is preliminary data.</text>
</comment>
<dbReference type="RefSeq" id="WP_157303461.1">
    <property type="nucleotide sequence ID" value="NZ_BAAAZB010000018.1"/>
</dbReference>
<gene>
    <name evidence="2" type="ORF">GO495_29040</name>
</gene>
<keyword evidence="1" id="KW-1133">Transmembrane helix</keyword>
<evidence type="ECO:0000313" key="2">
    <source>
        <dbReference type="EMBL" id="MVT44674.1"/>
    </source>
</evidence>
<dbReference type="Proteomes" id="UP000468388">
    <property type="component" value="Unassembled WGS sequence"/>
</dbReference>
<reference evidence="2 3" key="1">
    <citation type="submission" date="2019-12" db="EMBL/GenBank/DDBJ databases">
        <title>The draft genomic sequence of strain Chitinophaga oryziterrae JCM 16595.</title>
        <authorList>
            <person name="Zhang X."/>
        </authorList>
    </citation>
    <scope>NUCLEOTIDE SEQUENCE [LARGE SCALE GENOMIC DNA]</scope>
    <source>
        <strain evidence="2 3">JCM 16595</strain>
    </source>
</reference>
<evidence type="ECO:0000313" key="3">
    <source>
        <dbReference type="Proteomes" id="UP000468388"/>
    </source>
</evidence>
<feature type="transmembrane region" description="Helical" evidence="1">
    <location>
        <begin position="77"/>
        <end position="94"/>
    </location>
</feature>
<keyword evidence="1" id="KW-0812">Transmembrane</keyword>